<sequence>MRYTASLLLLALVQLSPVQASSSGAGLPPLTITRLGELVLAGDEFDYRHWHSGRAVDKVHVLQYFPGTLSASKTFEPFTDLLQEKYQPDSYHVTTIINLDAALWGTGGFVVSEVKKNKRRFPGATMVLDKTGDAVSAWELGEQGVGLFILDAQGKVHFQVHDAMSEDVQAQAAAVVSSLISSQRGQAPPAR</sequence>
<reference evidence="2 3" key="1">
    <citation type="submission" date="2019-03" db="EMBL/GenBank/DDBJ databases">
        <title>Seongchinamella monodicae gen. nov., sp. nov., a novel member of the Gammaproteobacteria isolated from a tidal mudflat of beach.</title>
        <authorList>
            <person name="Yang H.G."/>
            <person name="Kang J.W."/>
            <person name="Lee S.D."/>
        </authorList>
    </citation>
    <scope>NUCLEOTIDE SEQUENCE [LARGE SCALE GENOMIC DNA]</scope>
    <source>
        <strain evidence="2 3">GH4-78</strain>
    </source>
</reference>
<keyword evidence="1" id="KW-0732">Signal</keyword>
<protein>
    <recommendedName>
        <fullName evidence="4">YtfJ family protein</fullName>
    </recommendedName>
</protein>
<dbReference type="Proteomes" id="UP000295554">
    <property type="component" value="Unassembled WGS sequence"/>
</dbReference>
<accession>A0A4R5LSR4</accession>
<gene>
    <name evidence="2" type="ORF">E2F43_10505</name>
</gene>
<organism evidence="2 3">
    <name type="scientific">Seongchinamella unica</name>
    <dbReference type="NCBI Taxonomy" id="2547392"/>
    <lineage>
        <taxon>Bacteria</taxon>
        <taxon>Pseudomonadati</taxon>
        <taxon>Pseudomonadota</taxon>
        <taxon>Gammaproteobacteria</taxon>
        <taxon>Cellvibrionales</taxon>
        <taxon>Halieaceae</taxon>
        <taxon>Seongchinamella</taxon>
    </lineage>
</organism>
<proteinExistence type="predicted"/>
<dbReference type="EMBL" id="SMSE01000002">
    <property type="protein sequence ID" value="TDG13920.1"/>
    <property type="molecule type" value="Genomic_DNA"/>
</dbReference>
<evidence type="ECO:0000313" key="3">
    <source>
        <dbReference type="Proteomes" id="UP000295554"/>
    </source>
</evidence>
<name>A0A4R5LSR4_9GAMM</name>
<dbReference type="OrthoDB" id="5689995at2"/>
<dbReference type="AlphaFoldDB" id="A0A4R5LSR4"/>
<dbReference type="InterPro" id="IPR006513">
    <property type="entry name" value="YtfJ_HI0045"/>
</dbReference>
<dbReference type="RefSeq" id="WP_133212364.1">
    <property type="nucleotide sequence ID" value="NZ_SMSE01000002.1"/>
</dbReference>
<comment type="caution">
    <text evidence="2">The sequence shown here is derived from an EMBL/GenBank/DDBJ whole genome shotgun (WGS) entry which is preliminary data.</text>
</comment>
<feature type="signal peptide" evidence="1">
    <location>
        <begin position="1"/>
        <end position="20"/>
    </location>
</feature>
<keyword evidence="3" id="KW-1185">Reference proteome</keyword>
<evidence type="ECO:0000313" key="2">
    <source>
        <dbReference type="EMBL" id="TDG13920.1"/>
    </source>
</evidence>
<evidence type="ECO:0008006" key="4">
    <source>
        <dbReference type="Google" id="ProtNLM"/>
    </source>
</evidence>
<evidence type="ECO:0000256" key="1">
    <source>
        <dbReference type="SAM" id="SignalP"/>
    </source>
</evidence>
<feature type="chain" id="PRO_5020992809" description="YtfJ family protein" evidence="1">
    <location>
        <begin position="21"/>
        <end position="191"/>
    </location>
</feature>
<dbReference type="Pfam" id="PF09695">
    <property type="entry name" value="YtfJ_HI0045"/>
    <property type="match status" value="1"/>
</dbReference>